<dbReference type="Proteomes" id="UP000468388">
    <property type="component" value="Unassembled WGS sequence"/>
</dbReference>
<proteinExistence type="predicted"/>
<comment type="caution">
    <text evidence="1">The sequence shown here is derived from an EMBL/GenBank/DDBJ whole genome shotgun (WGS) entry which is preliminary data.</text>
</comment>
<gene>
    <name evidence="1" type="ORF">GO495_09735</name>
</gene>
<keyword evidence="2" id="KW-1185">Reference proteome</keyword>
<accession>A0A6N8J8L8</accession>
<dbReference type="AlphaFoldDB" id="A0A6N8J8L8"/>
<dbReference type="EMBL" id="WRXO01000002">
    <property type="protein sequence ID" value="MVT40858.1"/>
    <property type="molecule type" value="Genomic_DNA"/>
</dbReference>
<evidence type="ECO:0000313" key="2">
    <source>
        <dbReference type="Proteomes" id="UP000468388"/>
    </source>
</evidence>
<reference evidence="1 2" key="1">
    <citation type="submission" date="2019-12" db="EMBL/GenBank/DDBJ databases">
        <title>The draft genomic sequence of strain Chitinophaga oryziterrae JCM 16595.</title>
        <authorList>
            <person name="Zhang X."/>
        </authorList>
    </citation>
    <scope>NUCLEOTIDE SEQUENCE [LARGE SCALE GENOMIC DNA]</scope>
    <source>
        <strain evidence="1 2">JCM 16595</strain>
    </source>
</reference>
<name>A0A6N8J8L8_9BACT</name>
<dbReference type="RefSeq" id="WP_157299490.1">
    <property type="nucleotide sequence ID" value="NZ_BAAAZB010000010.1"/>
</dbReference>
<dbReference type="OrthoDB" id="9900806at2"/>
<evidence type="ECO:0000313" key="1">
    <source>
        <dbReference type="EMBL" id="MVT40858.1"/>
    </source>
</evidence>
<protein>
    <submittedName>
        <fullName evidence="1">Uncharacterized protein</fullName>
    </submittedName>
</protein>
<sequence length="63" mass="7428">MKNLTFITRFKKEVKARKEAASRKRLRAIAKKLGDRELFPERVARANELLRRLALTDKRFTVA</sequence>
<organism evidence="1 2">
    <name type="scientific">Chitinophaga oryziterrae</name>
    <dbReference type="NCBI Taxonomy" id="1031224"/>
    <lineage>
        <taxon>Bacteria</taxon>
        <taxon>Pseudomonadati</taxon>
        <taxon>Bacteroidota</taxon>
        <taxon>Chitinophagia</taxon>
        <taxon>Chitinophagales</taxon>
        <taxon>Chitinophagaceae</taxon>
        <taxon>Chitinophaga</taxon>
    </lineage>
</organism>